<sequence length="275" mass="31211">MNILLCSVLTTLLVAGGERLPFPDQPDIYLERFQKPDRPTRVFFLAPHENEQVVNDYLAKKVLKEGGCFLILRQRGQRHLFLKVGDAEYEVDPNRIFTPVGAESSLRRENPGLKEQPALLAQAVARAVAVGDFIKSHMNDLRRGSIIIAVHNNTDGFDDDGKGGVGTVSMVRYQKKLDTGAGYILKLHHGTHDEDDLFFITKKRDFKKLRRLGYNLVLQHPRVAVDPDEDDGSLSVLSEKRGLRYLNIEAQRREGCDHLDVQQKMVDQVFRLVRP</sequence>
<accession>A0A8J7QNN0</accession>
<organism evidence="1 2">
    <name type="scientific">Acanthopleuribacter pedis</name>
    <dbReference type="NCBI Taxonomy" id="442870"/>
    <lineage>
        <taxon>Bacteria</taxon>
        <taxon>Pseudomonadati</taxon>
        <taxon>Acidobacteriota</taxon>
        <taxon>Holophagae</taxon>
        <taxon>Acanthopleuribacterales</taxon>
        <taxon>Acanthopleuribacteraceae</taxon>
        <taxon>Acanthopleuribacter</taxon>
    </lineage>
</organism>
<evidence type="ECO:0000313" key="1">
    <source>
        <dbReference type="EMBL" id="MBO1322445.1"/>
    </source>
</evidence>
<reference evidence="1" key="1">
    <citation type="submission" date="2021-03" db="EMBL/GenBank/DDBJ databases">
        <authorList>
            <person name="Wang G."/>
        </authorList>
    </citation>
    <scope>NUCLEOTIDE SEQUENCE</scope>
    <source>
        <strain evidence="1">KCTC 12899</strain>
    </source>
</reference>
<dbReference type="AlphaFoldDB" id="A0A8J7QNN0"/>
<dbReference type="Proteomes" id="UP000664417">
    <property type="component" value="Unassembled WGS sequence"/>
</dbReference>
<evidence type="ECO:0000313" key="2">
    <source>
        <dbReference type="Proteomes" id="UP000664417"/>
    </source>
</evidence>
<dbReference type="EMBL" id="JAFREP010000037">
    <property type="protein sequence ID" value="MBO1322445.1"/>
    <property type="molecule type" value="Genomic_DNA"/>
</dbReference>
<evidence type="ECO:0008006" key="3">
    <source>
        <dbReference type="Google" id="ProtNLM"/>
    </source>
</evidence>
<comment type="caution">
    <text evidence="1">The sequence shown here is derived from an EMBL/GenBank/DDBJ whole genome shotgun (WGS) entry which is preliminary data.</text>
</comment>
<dbReference type="RefSeq" id="WP_207862418.1">
    <property type="nucleotide sequence ID" value="NZ_JAFREP010000037.1"/>
</dbReference>
<gene>
    <name evidence="1" type="ORF">J3U88_28490</name>
</gene>
<name>A0A8J7QNN0_9BACT</name>
<proteinExistence type="predicted"/>
<keyword evidence="2" id="KW-1185">Reference proteome</keyword>
<protein>
    <recommendedName>
        <fullName evidence="3">N-acetylmuramoyl-L-alanine amidase</fullName>
    </recommendedName>
</protein>